<evidence type="ECO:0000313" key="2">
    <source>
        <dbReference type="Proteomes" id="UP001311730"/>
    </source>
</evidence>
<gene>
    <name evidence="1" type="ORF">VJJ08_06835</name>
</gene>
<dbReference type="Proteomes" id="UP001311730">
    <property type="component" value="Unassembled WGS sequence"/>
</dbReference>
<proteinExistence type="predicted"/>
<dbReference type="RefSeq" id="WP_323983288.1">
    <property type="nucleotide sequence ID" value="NZ_JAYKBW010000007.1"/>
</dbReference>
<name>A0ABU5Z8L6_9FLAO</name>
<evidence type="ECO:0008006" key="3">
    <source>
        <dbReference type="Google" id="ProtNLM"/>
    </source>
</evidence>
<reference evidence="1 2" key="1">
    <citation type="submission" date="2023-12" db="EMBL/GenBank/DDBJ databases">
        <title>Genomic sequences of Capnocytophaga and Parvimonas strains.</title>
        <authorList>
            <person name="Watt R.M."/>
            <person name="Wang M."/>
            <person name="Yang T."/>
            <person name="Tong W.M."/>
        </authorList>
    </citation>
    <scope>NUCLEOTIDE SEQUENCE [LARGE SCALE GENOMIC DNA]</scope>
    <source>
        <strain evidence="1 2">CCUG 13096</strain>
    </source>
</reference>
<protein>
    <recommendedName>
        <fullName evidence="3">Peptidase M56 domain-containing protein</fullName>
    </recommendedName>
</protein>
<dbReference type="EMBL" id="JAYKBW010000007">
    <property type="protein sequence ID" value="MEB3075009.1"/>
    <property type="molecule type" value="Genomic_DNA"/>
</dbReference>
<comment type="caution">
    <text evidence="1">The sequence shown here is derived from an EMBL/GenBank/DDBJ whole genome shotgun (WGS) entry which is preliminary data.</text>
</comment>
<keyword evidence="2" id="KW-1185">Reference proteome</keyword>
<organism evidence="1 2">
    <name type="scientific">Capnocytophaga gingivalis</name>
    <dbReference type="NCBI Taxonomy" id="1017"/>
    <lineage>
        <taxon>Bacteria</taxon>
        <taxon>Pseudomonadati</taxon>
        <taxon>Bacteroidota</taxon>
        <taxon>Flavobacteriia</taxon>
        <taxon>Flavobacteriales</taxon>
        <taxon>Flavobacteriaceae</taxon>
        <taxon>Capnocytophaga</taxon>
    </lineage>
</organism>
<sequence>MVRKNRFLVPKGYRAITLYPFIFVRNENDKFDKELINHERIHLRQQKELLVLPFYIWYFLDFLFKYLRYRNWDKDYRNIIFEREAYANQSNLDYLKVRGIWWFTAYFKNNSQ</sequence>
<evidence type="ECO:0000313" key="1">
    <source>
        <dbReference type="EMBL" id="MEB3075009.1"/>
    </source>
</evidence>
<accession>A0ABU5Z8L6</accession>